<sequence length="406" mass="43988">MSSTIVATIFTLPFLALISIPLIISACATICLAFVALLVRVSVVYIELCYAIISGYFTIPMSDNLSLLSFAASEPTTPAGLATPKRRSLDRGMTLLYPNPPIHRQVFPGQGRYDLFRRRQSSNSSEGLGERDSAFISPDGAPFLRETLPVAGPYPQSTFLSLISGDQGRDFEGVGGWRCPASSVRSHGHHISKSASPSPDDSVSDDADERAWLSINQRLELPSQSPTLAHSYDSPEHALLWRRKRRFSATPELHGKRNHQRSATTSAISSLNLRKPDCFASSSYNQDPRTVDPIRPKSLSSHSPRLRASRDVSPTTTGSPPQASACLSSSMDGSGGYFALRPRSAASSGTPSSGSLTPVEERTSQETRETSAHNPISARQRRSAPGPNSGSRLRRPSEMDYTTQGI</sequence>
<reference evidence="3 4" key="1">
    <citation type="submission" date="2019-08" db="EMBL/GenBank/DDBJ databases">
        <title>The genome sequence of a newly discovered highly antifungal drug resistant Aspergillus species, Aspergillus tanneri NIH 1004.</title>
        <authorList>
            <person name="Mounaud S."/>
            <person name="Singh I."/>
            <person name="Joardar V."/>
            <person name="Pakala S."/>
            <person name="Pakala S."/>
            <person name="Venepally P."/>
            <person name="Chung J.K."/>
            <person name="Losada L."/>
            <person name="Nierman W.C."/>
        </authorList>
    </citation>
    <scope>NUCLEOTIDE SEQUENCE [LARGE SCALE GENOMIC DNA]</scope>
    <source>
        <strain evidence="3 4">NIH1004</strain>
    </source>
</reference>
<feature type="region of interest" description="Disordered" evidence="1">
    <location>
        <begin position="182"/>
        <end position="207"/>
    </location>
</feature>
<protein>
    <submittedName>
        <fullName evidence="3">Uncharacterized protein</fullName>
    </submittedName>
</protein>
<evidence type="ECO:0000313" key="3">
    <source>
        <dbReference type="EMBL" id="KAA8648576.1"/>
    </source>
</evidence>
<dbReference type="AlphaFoldDB" id="A0A5M9MRN5"/>
<proteinExistence type="predicted"/>
<comment type="caution">
    <text evidence="3">The sequence shown here is derived from an EMBL/GenBank/DDBJ whole genome shotgun (WGS) entry which is preliminary data.</text>
</comment>
<name>A0A5M9MRN5_9EURO</name>
<accession>A0A5M9MRN5</accession>
<feature type="compositionally biased region" description="Polar residues" evidence="1">
    <location>
        <begin position="312"/>
        <end position="332"/>
    </location>
</feature>
<dbReference type="OrthoDB" id="4492972at2759"/>
<dbReference type="GeneID" id="54327163"/>
<feature type="transmembrane region" description="Helical" evidence="2">
    <location>
        <begin position="42"/>
        <end position="59"/>
    </location>
</feature>
<dbReference type="EMBL" id="QUQM01000003">
    <property type="protein sequence ID" value="KAA8648576.1"/>
    <property type="molecule type" value="Genomic_DNA"/>
</dbReference>
<keyword evidence="2" id="KW-1133">Transmembrane helix</keyword>
<evidence type="ECO:0000256" key="2">
    <source>
        <dbReference type="SAM" id="Phobius"/>
    </source>
</evidence>
<organism evidence="3 4">
    <name type="scientific">Aspergillus tanneri</name>
    <dbReference type="NCBI Taxonomy" id="1220188"/>
    <lineage>
        <taxon>Eukaryota</taxon>
        <taxon>Fungi</taxon>
        <taxon>Dikarya</taxon>
        <taxon>Ascomycota</taxon>
        <taxon>Pezizomycotina</taxon>
        <taxon>Eurotiomycetes</taxon>
        <taxon>Eurotiomycetidae</taxon>
        <taxon>Eurotiales</taxon>
        <taxon>Aspergillaceae</taxon>
        <taxon>Aspergillus</taxon>
        <taxon>Aspergillus subgen. Circumdati</taxon>
    </lineage>
</organism>
<gene>
    <name evidence="3" type="ORF">ATNIH1004_004461</name>
</gene>
<feature type="region of interest" description="Disordered" evidence="1">
    <location>
        <begin position="279"/>
        <end position="406"/>
    </location>
</feature>
<feature type="compositionally biased region" description="Basic and acidic residues" evidence="1">
    <location>
        <begin position="359"/>
        <end position="371"/>
    </location>
</feature>
<evidence type="ECO:0000313" key="4">
    <source>
        <dbReference type="Proteomes" id="UP000324241"/>
    </source>
</evidence>
<feature type="transmembrane region" description="Helical" evidence="2">
    <location>
        <begin position="12"/>
        <end position="36"/>
    </location>
</feature>
<dbReference type="RefSeq" id="XP_033427937.1">
    <property type="nucleotide sequence ID" value="XM_033569131.1"/>
</dbReference>
<keyword evidence="2" id="KW-0812">Transmembrane</keyword>
<evidence type="ECO:0000256" key="1">
    <source>
        <dbReference type="SAM" id="MobiDB-lite"/>
    </source>
</evidence>
<feature type="compositionally biased region" description="Low complexity" evidence="1">
    <location>
        <begin position="341"/>
        <end position="357"/>
    </location>
</feature>
<dbReference type="Proteomes" id="UP000324241">
    <property type="component" value="Unassembled WGS sequence"/>
</dbReference>
<keyword evidence="2" id="KW-0472">Membrane</keyword>